<proteinExistence type="predicted"/>
<accession>A0ABQ6LBT4</accession>
<gene>
    <name evidence="1" type="ORF">LNKW23_00770</name>
</gene>
<sequence>MLGGGVAASAENTTVPAVFGTSPVKSKLTTAASAGPQARIPRTSAETNRRCMIHSPFTIAA</sequence>
<dbReference type="EMBL" id="BSYI01000001">
    <property type="protein sequence ID" value="GMG80865.1"/>
    <property type="molecule type" value="Genomic_DNA"/>
</dbReference>
<name>A0ABQ6LBT4_9RHOB</name>
<protein>
    <submittedName>
        <fullName evidence="1">Uncharacterized protein</fullName>
    </submittedName>
</protein>
<reference evidence="1 2" key="1">
    <citation type="submission" date="2023-04" db="EMBL/GenBank/DDBJ databases">
        <title>Marinoamorphus aggregata gen. nov., sp. Nov., isolate from tissue of brittle star Ophioplocus japonicus.</title>
        <authorList>
            <person name="Kawano K."/>
            <person name="Sawayama S."/>
            <person name="Nakagawa S."/>
        </authorList>
    </citation>
    <scope>NUCLEOTIDE SEQUENCE [LARGE SCALE GENOMIC DNA]</scope>
    <source>
        <strain evidence="1 2">NKW23</strain>
    </source>
</reference>
<evidence type="ECO:0000313" key="2">
    <source>
        <dbReference type="Proteomes" id="UP001239909"/>
    </source>
</evidence>
<dbReference type="Proteomes" id="UP001239909">
    <property type="component" value="Unassembled WGS sequence"/>
</dbReference>
<organism evidence="1 2">
    <name type="scientific">Paralimibaculum aggregatum</name>
    <dbReference type="NCBI Taxonomy" id="3036245"/>
    <lineage>
        <taxon>Bacteria</taxon>
        <taxon>Pseudomonadati</taxon>
        <taxon>Pseudomonadota</taxon>
        <taxon>Alphaproteobacteria</taxon>
        <taxon>Rhodobacterales</taxon>
        <taxon>Paracoccaceae</taxon>
        <taxon>Paralimibaculum</taxon>
    </lineage>
</organism>
<comment type="caution">
    <text evidence="1">The sequence shown here is derived from an EMBL/GenBank/DDBJ whole genome shotgun (WGS) entry which is preliminary data.</text>
</comment>
<evidence type="ECO:0000313" key="1">
    <source>
        <dbReference type="EMBL" id="GMG80865.1"/>
    </source>
</evidence>
<keyword evidence="2" id="KW-1185">Reference proteome</keyword>